<evidence type="ECO:0000313" key="2">
    <source>
        <dbReference type="EMBL" id="RNA01661.1"/>
    </source>
</evidence>
<feature type="region of interest" description="Disordered" evidence="1">
    <location>
        <begin position="1"/>
        <end position="21"/>
    </location>
</feature>
<dbReference type="AlphaFoldDB" id="A0A3M7PS98"/>
<comment type="caution">
    <text evidence="2">The sequence shown here is derived from an EMBL/GenBank/DDBJ whole genome shotgun (WGS) entry which is preliminary data.</text>
</comment>
<evidence type="ECO:0000256" key="1">
    <source>
        <dbReference type="SAM" id="MobiDB-lite"/>
    </source>
</evidence>
<proteinExistence type="predicted"/>
<gene>
    <name evidence="2" type="ORF">BpHYR1_042748</name>
</gene>
<protein>
    <submittedName>
        <fullName evidence="2">Uncharacterized protein</fullName>
    </submittedName>
</protein>
<accession>A0A3M7PS98</accession>
<keyword evidence="3" id="KW-1185">Reference proteome</keyword>
<reference evidence="2 3" key="1">
    <citation type="journal article" date="2018" name="Sci. Rep.">
        <title>Genomic signatures of local adaptation to the degree of environmental predictability in rotifers.</title>
        <authorList>
            <person name="Franch-Gras L."/>
            <person name="Hahn C."/>
            <person name="Garcia-Roger E.M."/>
            <person name="Carmona M.J."/>
            <person name="Serra M."/>
            <person name="Gomez A."/>
        </authorList>
    </citation>
    <scope>NUCLEOTIDE SEQUENCE [LARGE SCALE GENOMIC DNA]</scope>
    <source>
        <strain evidence="2">HYR1</strain>
    </source>
</reference>
<organism evidence="2 3">
    <name type="scientific">Brachionus plicatilis</name>
    <name type="common">Marine rotifer</name>
    <name type="synonym">Brachionus muelleri</name>
    <dbReference type="NCBI Taxonomy" id="10195"/>
    <lineage>
        <taxon>Eukaryota</taxon>
        <taxon>Metazoa</taxon>
        <taxon>Spiralia</taxon>
        <taxon>Gnathifera</taxon>
        <taxon>Rotifera</taxon>
        <taxon>Eurotatoria</taxon>
        <taxon>Monogononta</taxon>
        <taxon>Pseudotrocha</taxon>
        <taxon>Ploima</taxon>
        <taxon>Brachionidae</taxon>
        <taxon>Brachionus</taxon>
    </lineage>
</organism>
<dbReference type="Proteomes" id="UP000276133">
    <property type="component" value="Unassembled WGS sequence"/>
</dbReference>
<evidence type="ECO:0000313" key="3">
    <source>
        <dbReference type="Proteomes" id="UP000276133"/>
    </source>
</evidence>
<name>A0A3M7PS98_BRAPC</name>
<dbReference type="EMBL" id="REGN01009229">
    <property type="protein sequence ID" value="RNA01661.1"/>
    <property type="molecule type" value="Genomic_DNA"/>
</dbReference>
<sequence length="68" mass="7738">MFNSNKELEQAPTSSKRHKPNDAALSIENICKTCNTPMKKKEIFIAQMVLLFNAVAKIIKLQILHVQK</sequence>